<dbReference type="PRINTS" id="PR00300">
    <property type="entry name" value="CLPPROTEASEA"/>
</dbReference>
<dbReference type="STRING" id="747525.W4KP90"/>
<dbReference type="GO" id="GO:0051082">
    <property type="term" value="F:unfolded protein binding"/>
    <property type="evidence" value="ECO:0007669"/>
    <property type="project" value="TreeGrafter"/>
</dbReference>
<dbReference type="InParanoid" id="W4KP90"/>
<dbReference type="GeneID" id="20677274"/>
<evidence type="ECO:0000256" key="8">
    <source>
        <dbReference type="SAM" id="Coils"/>
    </source>
</evidence>
<dbReference type="Pfam" id="PF00004">
    <property type="entry name" value="AAA"/>
    <property type="match status" value="1"/>
</dbReference>
<dbReference type="GO" id="GO:0005829">
    <property type="term" value="C:cytosol"/>
    <property type="evidence" value="ECO:0007669"/>
    <property type="project" value="TreeGrafter"/>
</dbReference>
<dbReference type="InterPro" id="IPR028299">
    <property type="entry name" value="ClpA/B_CS2"/>
</dbReference>
<keyword evidence="8" id="KW-0175">Coiled coil</keyword>
<dbReference type="InterPro" id="IPR003593">
    <property type="entry name" value="AAA+_ATPase"/>
</dbReference>
<dbReference type="PANTHER" id="PTHR11638:SF18">
    <property type="entry name" value="HEAT SHOCK PROTEIN 104"/>
    <property type="match status" value="1"/>
</dbReference>
<dbReference type="CDD" id="cd19499">
    <property type="entry name" value="RecA-like_ClpB_Hsp104-like"/>
    <property type="match status" value="1"/>
</dbReference>
<reference evidence="10 11" key="1">
    <citation type="journal article" date="2012" name="New Phytol.">
        <title>Insight into trade-off between wood decay and parasitism from the genome of a fungal forest pathogen.</title>
        <authorList>
            <person name="Olson A."/>
            <person name="Aerts A."/>
            <person name="Asiegbu F."/>
            <person name="Belbahri L."/>
            <person name="Bouzid O."/>
            <person name="Broberg A."/>
            <person name="Canback B."/>
            <person name="Coutinho P.M."/>
            <person name="Cullen D."/>
            <person name="Dalman K."/>
            <person name="Deflorio G."/>
            <person name="van Diepen L.T."/>
            <person name="Dunand C."/>
            <person name="Duplessis S."/>
            <person name="Durling M."/>
            <person name="Gonthier P."/>
            <person name="Grimwood J."/>
            <person name="Fossdal C.G."/>
            <person name="Hansson D."/>
            <person name="Henrissat B."/>
            <person name="Hietala A."/>
            <person name="Himmelstrand K."/>
            <person name="Hoffmeister D."/>
            <person name="Hogberg N."/>
            <person name="James T.Y."/>
            <person name="Karlsson M."/>
            <person name="Kohler A."/>
            <person name="Kues U."/>
            <person name="Lee Y.H."/>
            <person name="Lin Y.C."/>
            <person name="Lind M."/>
            <person name="Lindquist E."/>
            <person name="Lombard V."/>
            <person name="Lucas S."/>
            <person name="Lunden K."/>
            <person name="Morin E."/>
            <person name="Murat C."/>
            <person name="Park J."/>
            <person name="Raffaello T."/>
            <person name="Rouze P."/>
            <person name="Salamov A."/>
            <person name="Schmutz J."/>
            <person name="Solheim H."/>
            <person name="Stahlberg J."/>
            <person name="Velez H."/>
            <person name="de Vries R.P."/>
            <person name="Wiebenga A."/>
            <person name="Woodward S."/>
            <person name="Yakovlev I."/>
            <person name="Garbelotto M."/>
            <person name="Martin F."/>
            <person name="Grigoriev I.V."/>
            <person name="Stenlid J."/>
        </authorList>
    </citation>
    <scope>NUCLEOTIDE SEQUENCE [LARGE SCALE GENOMIC DNA]</scope>
    <source>
        <strain evidence="10 11">TC 32-1</strain>
    </source>
</reference>
<evidence type="ECO:0000256" key="2">
    <source>
        <dbReference type="ARBA" id="ARBA00022737"/>
    </source>
</evidence>
<dbReference type="Pfam" id="PF10431">
    <property type="entry name" value="ClpB_D2-small"/>
    <property type="match status" value="1"/>
</dbReference>
<dbReference type="InterPro" id="IPR018368">
    <property type="entry name" value="ClpA/B_CS1"/>
</dbReference>
<dbReference type="FunFam" id="3.40.50.300:FF:000120">
    <property type="entry name" value="ATP-dependent chaperone ClpB"/>
    <property type="match status" value="1"/>
</dbReference>
<keyword evidence="5 7" id="KW-0143">Chaperone</keyword>
<dbReference type="Pfam" id="PF02861">
    <property type="entry name" value="Clp_N"/>
    <property type="match status" value="1"/>
</dbReference>
<evidence type="ECO:0000256" key="5">
    <source>
        <dbReference type="ARBA" id="ARBA00023186"/>
    </source>
</evidence>
<dbReference type="Gene3D" id="1.10.8.60">
    <property type="match status" value="1"/>
</dbReference>
<dbReference type="InterPro" id="IPR004176">
    <property type="entry name" value="Clp_R_N"/>
</dbReference>
<organism evidence="10 11">
    <name type="scientific">Heterobasidion irregulare (strain TC 32-1)</name>
    <dbReference type="NCBI Taxonomy" id="747525"/>
    <lineage>
        <taxon>Eukaryota</taxon>
        <taxon>Fungi</taxon>
        <taxon>Dikarya</taxon>
        <taxon>Basidiomycota</taxon>
        <taxon>Agaricomycotina</taxon>
        <taxon>Agaricomycetes</taxon>
        <taxon>Russulales</taxon>
        <taxon>Bondarzewiaceae</taxon>
        <taxon>Heterobasidion</taxon>
        <taxon>Heterobasidion annosum species complex</taxon>
    </lineage>
</organism>
<proteinExistence type="inferred from homology"/>
<dbReference type="GO" id="GO:0005524">
    <property type="term" value="F:ATP binding"/>
    <property type="evidence" value="ECO:0007669"/>
    <property type="project" value="UniProtKB-KW"/>
</dbReference>
<evidence type="ECO:0000256" key="6">
    <source>
        <dbReference type="PROSITE-ProRule" id="PRU01251"/>
    </source>
</evidence>
<dbReference type="OrthoDB" id="47330at2759"/>
<protein>
    <recommendedName>
        <fullName evidence="9">Clp R domain-containing protein</fullName>
    </recommendedName>
</protein>
<dbReference type="PROSITE" id="PS00870">
    <property type="entry name" value="CLPAB_1"/>
    <property type="match status" value="1"/>
</dbReference>
<dbReference type="Gene3D" id="3.40.50.300">
    <property type="entry name" value="P-loop containing nucleotide triphosphate hydrolases"/>
    <property type="match status" value="3"/>
</dbReference>
<comment type="similarity">
    <text evidence="1 7">Belongs to the ClpA/ClpB family.</text>
</comment>
<dbReference type="Proteomes" id="UP000030671">
    <property type="component" value="Unassembled WGS sequence"/>
</dbReference>
<keyword evidence="2 6" id="KW-0677">Repeat</keyword>
<feature type="coiled-coil region" evidence="8">
    <location>
        <begin position="490"/>
        <end position="517"/>
    </location>
</feature>
<gene>
    <name evidence="10" type="ORF">HETIRDRAFT_469054</name>
</gene>
<dbReference type="FunFam" id="3.40.50.300:FF:000010">
    <property type="entry name" value="Chaperone clpB 1, putative"/>
    <property type="match status" value="1"/>
</dbReference>
<keyword evidence="3 7" id="KW-0547">Nucleotide-binding</keyword>
<dbReference type="InterPro" id="IPR041546">
    <property type="entry name" value="ClpA/ClpB_AAA_lid"/>
</dbReference>
<dbReference type="InterPro" id="IPR050130">
    <property type="entry name" value="ClpA_ClpB"/>
</dbReference>
<accession>W4KP90</accession>
<dbReference type="RefSeq" id="XP_009541135.1">
    <property type="nucleotide sequence ID" value="XM_009542840.1"/>
</dbReference>
<evidence type="ECO:0000313" key="10">
    <source>
        <dbReference type="EMBL" id="ETW87205.1"/>
    </source>
</evidence>
<dbReference type="GO" id="GO:0070370">
    <property type="term" value="P:cellular heat acclimation"/>
    <property type="evidence" value="ECO:0007669"/>
    <property type="project" value="TreeGrafter"/>
</dbReference>
<dbReference type="CDD" id="cd00009">
    <property type="entry name" value="AAA"/>
    <property type="match status" value="1"/>
</dbReference>
<dbReference type="InterPro" id="IPR019489">
    <property type="entry name" value="Clp_ATPase_C"/>
</dbReference>
<dbReference type="SMART" id="SM01086">
    <property type="entry name" value="ClpB_D2-small"/>
    <property type="match status" value="1"/>
</dbReference>
<dbReference type="Gene3D" id="1.10.1780.10">
    <property type="entry name" value="Clp, N-terminal domain"/>
    <property type="match status" value="1"/>
</dbReference>
<dbReference type="GO" id="GO:0051087">
    <property type="term" value="F:protein-folding chaperone binding"/>
    <property type="evidence" value="ECO:0007669"/>
    <property type="project" value="TreeGrafter"/>
</dbReference>
<dbReference type="PROSITE" id="PS00871">
    <property type="entry name" value="CLPAB_2"/>
    <property type="match status" value="1"/>
</dbReference>
<name>W4KP90_HETIT</name>
<dbReference type="InterPro" id="IPR003959">
    <property type="entry name" value="ATPase_AAA_core"/>
</dbReference>
<feature type="coiled-coil region" evidence="8">
    <location>
        <begin position="430"/>
        <end position="457"/>
    </location>
</feature>
<dbReference type="FunCoup" id="W4KP90">
    <property type="interactions" value="345"/>
</dbReference>
<keyword evidence="4 7" id="KW-0067">ATP-binding</keyword>
<dbReference type="GO" id="GO:0016887">
    <property type="term" value="F:ATP hydrolysis activity"/>
    <property type="evidence" value="ECO:0007669"/>
    <property type="project" value="InterPro"/>
</dbReference>
<evidence type="ECO:0000256" key="7">
    <source>
        <dbReference type="RuleBase" id="RU004432"/>
    </source>
</evidence>
<dbReference type="PANTHER" id="PTHR11638">
    <property type="entry name" value="ATP-DEPENDENT CLP PROTEASE"/>
    <property type="match status" value="1"/>
</dbReference>
<dbReference type="FunFam" id="3.40.50.300:FF:000025">
    <property type="entry name" value="ATP-dependent Clp protease subunit"/>
    <property type="match status" value="1"/>
</dbReference>
<dbReference type="EMBL" id="KI925454">
    <property type="protein sequence ID" value="ETW87205.1"/>
    <property type="molecule type" value="Genomic_DNA"/>
</dbReference>
<dbReference type="InterPro" id="IPR027417">
    <property type="entry name" value="P-loop_NTPase"/>
</dbReference>
<dbReference type="GO" id="GO:0043335">
    <property type="term" value="P:protein unfolding"/>
    <property type="evidence" value="ECO:0007669"/>
    <property type="project" value="TreeGrafter"/>
</dbReference>
<dbReference type="SMART" id="SM00382">
    <property type="entry name" value="AAA"/>
    <property type="match status" value="2"/>
</dbReference>
<dbReference type="SUPFAM" id="SSF81923">
    <property type="entry name" value="Double Clp-N motif"/>
    <property type="match status" value="1"/>
</dbReference>
<dbReference type="eggNOG" id="KOG1051">
    <property type="taxonomic scope" value="Eukaryota"/>
</dbReference>
<evidence type="ECO:0000259" key="9">
    <source>
        <dbReference type="PROSITE" id="PS51903"/>
    </source>
</evidence>
<dbReference type="SUPFAM" id="SSF52540">
    <property type="entry name" value="P-loop containing nucleoside triphosphate hydrolases"/>
    <property type="match status" value="2"/>
</dbReference>
<dbReference type="InterPro" id="IPR036628">
    <property type="entry name" value="Clp_N_dom_sf"/>
</dbReference>
<evidence type="ECO:0000256" key="3">
    <source>
        <dbReference type="ARBA" id="ARBA00022741"/>
    </source>
</evidence>
<evidence type="ECO:0000256" key="4">
    <source>
        <dbReference type="ARBA" id="ARBA00022840"/>
    </source>
</evidence>
<evidence type="ECO:0000313" key="11">
    <source>
        <dbReference type="Proteomes" id="UP000030671"/>
    </source>
</evidence>
<dbReference type="Pfam" id="PF17871">
    <property type="entry name" value="AAA_lid_9"/>
    <property type="match status" value="1"/>
</dbReference>
<sequence length="907" mass="100223">MASDFEFTDKTQLTLQAAIQLAKDNYHSQVYPAHIAFVLLNEGAGDTNAPGGVTHSQTPLFASVIQKAGGDPIVVKRAIQKLIVRLPAQSPPPDEVTLSPDALRAIREAHALQKTMHDSYIAQDHILLALIKMPFLAPILKEASLTEAQLKTAIDQIRGNRRVESRTAEQGFDALSKYAVDLTALAEEGKIDPVIGRDNEIRRVIRILCRRTKNNPVLIGEPGVGKTAIAEGLAQRIVNRDVPASLIARLYSLDMGALMAGAKYKGEYEERIKSVLNEVEKAAEDGGPGVILFIDELHLIMAGKGAEGGGMDAANLFKPLLARGKLRCIGATTLAEYRKYVETDAALERRFAQVVVNEPSVAETISILRGIREKYEVHHGVQILDGALIQAATLAHRYLTSRRLPDAAIDLVDEACASVRVTRETAPEAIDKLQRRKLELEIEIHALEREKDVASKERLEAAHRAIAQVDDELIPMIAAHENEKMRGDEVNQLRKKIDELKAKAEDAERRYDLGTASDLRYYALPDLQSRLEKLISKRTEEDLAAGGGKDSVTPEQIAEIVARWTSIPVTRLMSTEKEKLLRMEKILAQSVVGQPEAVRAVANAIRLSRSGLGNAQRPIASFLMAGPSGTGKTLLSKTLATLLFDSPDAMIRIDGSEYSEKHSIARLIGAPPGYVGHDQGGQLTEYVRRKPYSIVLIDEIEKASREFVTLFLQVLDDGRLTDGQGRVVDFRNTVIVMTSNLGAVYLNDMGEGPVRKETRELVMSAIQSHFPPEFINRIDDIVIFRTLSRKNVMRIIDLRLAEVQQRLADRKMSLAIDDEAKNYLVSIGYSTTYGARPLNRAIQTELLNPLSVMLLADRVRDGEVVRVGFDGPRNRLHIHPNHEGNDADAMDLDYDDGDGDIEIEEMD</sequence>
<dbReference type="Pfam" id="PF07724">
    <property type="entry name" value="AAA_2"/>
    <property type="match status" value="1"/>
</dbReference>
<dbReference type="AlphaFoldDB" id="W4KP90"/>
<evidence type="ECO:0000256" key="1">
    <source>
        <dbReference type="ARBA" id="ARBA00008675"/>
    </source>
</evidence>
<dbReference type="InterPro" id="IPR001270">
    <property type="entry name" value="ClpA/B"/>
</dbReference>
<dbReference type="KEGG" id="hir:HETIRDRAFT_469054"/>
<dbReference type="GO" id="GO:0042026">
    <property type="term" value="P:protein refolding"/>
    <property type="evidence" value="ECO:0007669"/>
    <property type="project" value="TreeGrafter"/>
</dbReference>
<feature type="domain" description="Clp R" evidence="9">
    <location>
        <begin position="2"/>
        <end position="160"/>
    </location>
</feature>
<dbReference type="HOGENOM" id="CLU_005070_4_2_1"/>
<keyword evidence="11" id="KW-1185">Reference proteome</keyword>
<dbReference type="PROSITE" id="PS51903">
    <property type="entry name" value="CLP_R"/>
    <property type="match status" value="1"/>
</dbReference>